<dbReference type="EMBL" id="JAVBIK010000001">
    <property type="protein sequence ID" value="MDT7518317.1"/>
    <property type="molecule type" value="Genomic_DNA"/>
</dbReference>
<protein>
    <submittedName>
        <fullName evidence="2">HAD-IIB family hydrolase</fullName>
    </submittedName>
</protein>
<gene>
    <name evidence="2" type="ORF">RAE19_06160</name>
</gene>
<dbReference type="SUPFAM" id="SSF56784">
    <property type="entry name" value="HAD-like"/>
    <property type="match status" value="1"/>
</dbReference>
<dbReference type="Proteomes" id="UP001321700">
    <property type="component" value="Unassembled WGS sequence"/>
</dbReference>
<evidence type="ECO:0000259" key="1">
    <source>
        <dbReference type="Pfam" id="PF05116"/>
    </source>
</evidence>
<dbReference type="InterPro" id="IPR036412">
    <property type="entry name" value="HAD-like_sf"/>
</dbReference>
<evidence type="ECO:0000313" key="2">
    <source>
        <dbReference type="EMBL" id="MDT7518317.1"/>
    </source>
</evidence>
<dbReference type="InterPro" id="IPR006380">
    <property type="entry name" value="SPP-like_dom"/>
</dbReference>
<organism evidence="2 3">
    <name type="scientific">Rhodoferax potami</name>
    <dbReference type="NCBI Taxonomy" id="3068338"/>
    <lineage>
        <taxon>Bacteria</taxon>
        <taxon>Pseudomonadati</taxon>
        <taxon>Pseudomonadota</taxon>
        <taxon>Betaproteobacteria</taxon>
        <taxon>Burkholderiales</taxon>
        <taxon>Comamonadaceae</taxon>
        <taxon>Rhodoferax</taxon>
    </lineage>
</organism>
<dbReference type="PANTHER" id="PTHR10000">
    <property type="entry name" value="PHOSPHOSERINE PHOSPHATASE"/>
    <property type="match status" value="1"/>
</dbReference>
<proteinExistence type="predicted"/>
<dbReference type="Pfam" id="PF08282">
    <property type="entry name" value="Hydrolase_3"/>
    <property type="match status" value="1"/>
</dbReference>
<sequence>MHLLSQWPLEARRRITGIFTDIDDTLTHDGLIAPEALQALGDLKATGLTVIPITGRPIGWCEPFMAGTNGPAWPVDAMVAENGAVAFVPGAANAVTSQINLQPTSYMREALSKRYQQSIEVRTANRLRMDAIAAQVCAEVPGVELSRDSAGRETDLAFDYAEFAHHSPETVQRVLALLQSHGMQTTVSSIHIHGCFGDFNKWTGACWIIRELLGRDLSAELDQWVFVGDSGNDQAMFEHFTHSAGVANIARFVPQLSHLPTYVTPSARGAGFAEVAQAILAAKRHD</sequence>
<dbReference type="GO" id="GO:0016787">
    <property type="term" value="F:hydrolase activity"/>
    <property type="evidence" value="ECO:0007669"/>
    <property type="project" value="UniProtKB-KW"/>
</dbReference>
<dbReference type="InterPro" id="IPR023214">
    <property type="entry name" value="HAD_sf"/>
</dbReference>
<dbReference type="PANTHER" id="PTHR10000:SF8">
    <property type="entry name" value="HAD SUPERFAMILY HYDROLASE-LIKE, TYPE 3"/>
    <property type="match status" value="1"/>
</dbReference>
<feature type="domain" description="Sucrose phosphatase-like" evidence="1">
    <location>
        <begin position="132"/>
        <end position="250"/>
    </location>
</feature>
<keyword evidence="2" id="KW-0378">Hydrolase</keyword>
<dbReference type="InterPro" id="IPR006379">
    <property type="entry name" value="HAD-SF_hydro_IIB"/>
</dbReference>
<reference evidence="2 3" key="1">
    <citation type="submission" date="2023-08" db="EMBL/GenBank/DDBJ databases">
        <title>Rhodoferax potami sp. nov. and Rhodoferax mekongensis sp. nov., isolated from the Mekong River in Thailand.</title>
        <authorList>
            <person name="Kitikhun S."/>
            <person name="Charoenyingcharoen P."/>
            <person name="Siriarchawattana P."/>
            <person name="Likhitrattanapisal S."/>
            <person name="Nilsakha T."/>
            <person name="Chanpet A."/>
            <person name="Rattanawaree P."/>
            <person name="Ingsriswang S."/>
        </authorList>
    </citation>
    <scope>NUCLEOTIDE SEQUENCE [LARGE SCALE GENOMIC DNA]</scope>
    <source>
        <strain evidence="2 3">TBRC 17660</strain>
    </source>
</reference>
<accession>A0ABU3KLL0</accession>
<keyword evidence="3" id="KW-1185">Reference proteome</keyword>
<comment type="caution">
    <text evidence="2">The sequence shown here is derived from an EMBL/GenBank/DDBJ whole genome shotgun (WGS) entry which is preliminary data.</text>
</comment>
<dbReference type="RefSeq" id="WP_313874087.1">
    <property type="nucleotide sequence ID" value="NZ_JAVBIK010000001.1"/>
</dbReference>
<dbReference type="Pfam" id="PF05116">
    <property type="entry name" value="S6PP"/>
    <property type="match status" value="1"/>
</dbReference>
<evidence type="ECO:0000313" key="3">
    <source>
        <dbReference type="Proteomes" id="UP001321700"/>
    </source>
</evidence>
<name>A0ABU3KLL0_9BURK</name>
<dbReference type="Gene3D" id="3.40.50.1000">
    <property type="entry name" value="HAD superfamily/HAD-like"/>
    <property type="match status" value="2"/>
</dbReference>
<dbReference type="NCBIfam" id="TIGR01484">
    <property type="entry name" value="HAD-SF-IIB"/>
    <property type="match status" value="1"/>
</dbReference>